<feature type="domain" description="AAA+ ATPase" evidence="11">
    <location>
        <begin position="24"/>
        <end position="375"/>
    </location>
</feature>
<dbReference type="GO" id="GO:0009432">
    <property type="term" value="P:SOS response"/>
    <property type="evidence" value="ECO:0007669"/>
    <property type="project" value="UniProtKB-UniRule"/>
</dbReference>
<dbReference type="Pfam" id="PF02463">
    <property type="entry name" value="SMC_N"/>
    <property type="match status" value="1"/>
</dbReference>
<accession>A0A2Z3HIG7</accession>
<evidence type="ECO:0000256" key="10">
    <source>
        <dbReference type="RuleBase" id="RU000578"/>
    </source>
</evidence>
<comment type="subcellular location">
    <subcellularLocation>
        <location evidence="1 9 10">Cytoplasm</location>
    </subcellularLocation>
</comment>
<comment type="function">
    <text evidence="9 10">The RecF protein is involved in DNA metabolism; it is required for DNA replication and normal SOS inducibility. RecF binds preferentially to single-stranded, linear DNA. It also seems to bind ATP.</text>
</comment>
<dbReference type="Gene3D" id="1.20.1050.90">
    <property type="entry name" value="RecF/RecN/SMC, N-terminal domain"/>
    <property type="match status" value="1"/>
</dbReference>
<dbReference type="Proteomes" id="UP000247763">
    <property type="component" value="Chromosome"/>
</dbReference>
<keyword evidence="7 9" id="KW-0067">ATP-binding</keyword>
<reference evidence="13" key="1">
    <citation type="submission" date="2018-05" db="EMBL/GenBank/DDBJ databases">
        <title>Genome sequencing of Phenylobacterium sp. HYN0004.</title>
        <authorList>
            <person name="Yi H."/>
            <person name="Baek C."/>
        </authorList>
    </citation>
    <scope>NUCLEOTIDE SEQUENCE [LARGE SCALE GENOMIC DNA]</scope>
    <source>
        <strain evidence="13">HYN0004</strain>
    </source>
</reference>
<evidence type="ECO:0000313" key="12">
    <source>
        <dbReference type="EMBL" id="AWM76303.1"/>
    </source>
</evidence>
<dbReference type="SMART" id="SM00382">
    <property type="entry name" value="AAA"/>
    <property type="match status" value="1"/>
</dbReference>
<feature type="binding site" evidence="9">
    <location>
        <begin position="32"/>
        <end position="39"/>
    </location>
    <ligand>
        <name>ATP</name>
        <dbReference type="ChEBI" id="CHEBI:30616"/>
    </ligand>
</feature>
<dbReference type="PANTHER" id="PTHR32182:SF0">
    <property type="entry name" value="DNA REPLICATION AND REPAIR PROTEIN RECF"/>
    <property type="match status" value="1"/>
</dbReference>
<evidence type="ECO:0000256" key="1">
    <source>
        <dbReference type="ARBA" id="ARBA00004496"/>
    </source>
</evidence>
<evidence type="ECO:0000256" key="9">
    <source>
        <dbReference type="HAMAP-Rule" id="MF_00365"/>
    </source>
</evidence>
<dbReference type="NCBIfam" id="TIGR00611">
    <property type="entry name" value="recf"/>
    <property type="match status" value="1"/>
</dbReference>
<evidence type="ECO:0000256" key="8">
    <source>
        <dbReference type="ARBA" id="ARBA00023125"/>
    </source>
</evidence>
<evidence type="ECO:0000256" key="3">
    <source>
        <dbReference type="ARBA" id="ARBA00020170"/>
    </source>
</evidence>
<dbReference type="GO" id="GO:0000731">
    <property type="term" value="P:DNA synthesis involved in DNA repair"/>
    <property type="evidence" value="ECO:0007669"/>
    <property type="project" value="TreeGrafter"/>
</dbReference>
<gene>
    <name evidence="9" type="primary">recF</name>
    <name evidence="12" type="ORF">HYN04_00140</name>
</gene>
<dbReference type="Gene3D" id="3.40.50.300">
    <property type="entry name" value="P-loop containing nucleotide triphosphate hydrolases"/>
    <property type="match status" value="1"/>
</dbReference>
<dbReference type="GO" id="GO:0003697">
    <property type="term" value="F:single-stranded DNA binding"/>
    <property type="evidence" value="ECO:0007669"/>
    <property type="project" value="UniProtKB-UniRule"/>
</dbReference>
<evidence type="ECO:0000256" key="7">
    <source>
        <dbReference type="ARBA" id="ARBA00022840"/>
    </source>
</evidence>
<evidence type="ECO:0000259" key="11">
    <source>
        <dbReference type="SMART" id="SM00382"/>
    </source>
</evidence>
<name>A0A2Z3HIG7_9CAUL</name>
<dbReference type="InterPro" id="IPR003593">
    <property type="entry name" value="AAA+_ATPase"/>
</dbReference>
<sequence>MRSVLTRLSLTDFRSYERADIPLDGRMVVLTGPNGAGKTNILEAVSLLSPGRGLRNAALPEIGRRAPDETAGRAWAVSALLEVSGEPVRIGVGVETAGAARRAVRLEGEAVPPARLTDLVRPAWLTPAQDRLFLEAAGERRRFLDRLVFAAEPAHAAHAQAYEKALRERLRLLTDGPADGVWLDALEQRLALSGARLAEARARTLAVLQAEIDARGDRPFPQARIAPLGEWEKRAAGGESGAALEQALAAALAAARGRDGTAGRSLTGPHRGDLSVIHAERGRPAAECSTGEQKALVLNLVLAQAARLSRAESAPAPVLLLDEVAAHLDRRRRAALFDEIEALGLQAFLTGTDDPLFEELAGRALRLRVEGSRLAVADTP</sequence>
<keyword evidence="9 10" id="KW-0742">SOS response</keyword>
<keyword evidence="9 10" id="KW-0234">DNA repair</keyword>
<keyword evidence="9 10" id="KW-0227">DNA damage</keyword>
<dbReference type="GO" id="GO:0005524">
    <property type="term" value="F:ATP binding"/>
    <property type="evidence" value="ECO:0007669"/>
    <property type="project" value="UniProtKB-UniRule"/>
</dbReference>
<dbReference type="InterPro" id="IPR001238">
    <property type="entry name" value="DNA-binding_RecF"/>
</dbReference>
<dbReference type="RefSeq" id="WP_110448872.1">
    <property type="nucleotide sequence ID" value="NZ_CP029479.1"/>
</dbReference>
<protein>
    <recommendedName>
        <fullName evidence="3 9">DNA replication and repair protein RecF</fullName>
    </recommendedName>
</protein>
<dbReference type="SUPFAM" id="SSF52540">
    <property type="entry name" value="P-loop containing nucleoside triphosphate hydrolases"/>
    <property type="match status" value="1"/>
</dbReference>
<keyword evidence="4 9" id="KW-0963">Cytoplasm</keyword>
<keyword evidence="5 9" id="KW-0235">DNA replication</keyword>
<dbReference type="EMBL" id="CP029479">
    <property type="protein sequence ID" value="AWM76303.1"/>
    <property type="molecule type" value="Genomic_DNA"/>
</dbReference>
<dbReference type="InterPro" id="IPR042174">
    <property type="entry name" value="RecF_2"/>
</dbReference>
<dbReference type="OrthoDB" id="9803889at2"/>
<dbReference type="PROSITE" id="PS00617">
    <property type="entry name" value="RECF_1"/>
    <property type="match status" value="1"/>
</dbReference>
<dbReference type="InterPro" id="IPR027417">
    <property type="entry name" value="P-loop_NTPase"/>
</dbReference>
<evidence type="ECO:0000256" key="5">
    <source>
        <dbReference type="ARBA" id="ARBA00022705"/>
    </source>
</evidence>
<keyword evidence="8 9" id="KW-0238">DNA-binding</keyword>
<keyword evidence="13" id="KW-1185">Reference proteome</keyword>
<evidence type="ECO:0000256" key="2">
    <source>
        <dbReference type="ARBA" id="ARBA00008016"/>
    </source>
</evidence>
<organism evidence="12 13">
    <name type="scientific">Phenylobacterium parvum</name>
    <dbReference type="NCBI Taxonomy" id="2201350"/>
    <lineage>
        <taxon>Bacteria</taxon>
        <taxon>Pseudomonadati</taxon>
        <taxon>Pseudomonadota</taxon>
        <taxon>Alphaproteobacteria</taxon>
        <taxon>Caulobacterales</taxon>
        <taxon>Caulobacteraceae</taxon>
        <taxon>Phenylobacterium</taxon>
    </lineage>
</organism>
<dbReference type="InterPro" id="IPR018078">
    <property type="entry name" value="DNA-binding_RecF_CS"/>
</dbReference>
<dbReference type="HAMAP" id="MF_00365">
    <property type="entry name" value="RecF"/>
    <property type="match status" value="1"/>
</dbReference>
<comment type="similarity">
    <text evidence="2 9 10">Belongs to the RecF family.</text>
</comment>
<dbReference type="PROSITE" id="PS00618">
    <property type="entry name" value="RECF_2"/>
    <property type="match status" value="1"/>
</dbReference>
<keyword evidence="6 9" id="KW-0547">Nucleotide-binding</keyword>
<dbReference type="GO" id="GO:0006260">
    <property type="term" value="P:DNA replication"/>
    <property type="evidence" value="ECO:0007669"/>
    <property type="project" value="UniProtKB-UniRule"/>
</dbReference>
<dbReference type="GO" id="GO:0006302">
    <property type="term" value="P:double-strand break repair"/>
    <property type="evidence" value="ECO:0007669"/>
    <property type="project" value="TreeGrafter"/>
</dbReference>
<evidence type="ECO:0000313" key="13">
    <source>
        <dbReference type="Proteomes" id="UP000247763"/>
    </source>
</evidence>
<dbReference type="GO" id="GO:0005737">
    <property type="term" value="C:cytoplasm"/>
    <property type="evidence" value="ECO:0007669"/>
    <property type="project" value="UniProtKB-SubCell"/>
</dbReference>
<evidence type="ECO:0000256" key="4">
    <source>
        <dbReference type="ARBA" id="ARBA00022490"/>
    </source>
</evidence>
<dbReference type="InterPro" id="IPR003395">
    <property type="entry name" value="RecF/RecN/SMC_N"/>
</dbReference>
<dbReference type="PANTHER" id="PTHR32182">
    <property type="entry name" value="DNA REPLICATION AND REPAIR PROTEIN RECF"/>
    <property type="match status" value="1"/>
</dbReference>
<proteinExistence type="inferred from homology"/>
<dbReference type="KEGG" id="phb:HYN04_00140"/>
<dbReference type="AlphaFoldDB" id="A0A2Z3HIG7"/>
<evidence type="ECO:0000256" key="6">
    <source>
        <dbReference type="ARBA" id="ARBA00022741"/>
    </source>
</evidence>